<evidence type="ECO:0000313" key="3">
    <source>
        <dbReference type="EMBL" id="RLU59329.1"/>
    </source>
</evidence>
<dbReference type="EMBL" id="CP007586">
    <property type="protein sequence ID" value="AHY15041.1"/>
    <property type="molecule type" value="Genomic_DNA"/>
</dbReference>
<dbReference type="OrthoDB" id="2243810at2"/>
<evidence type="ECO:0000313" key="2">
    <source>
        <dbReference type="EMBL" id="AHY15041.1"/>
    </source>
</evidence>
<evidence type="ECO:0000313" key="4">
    <source>
        <dbReference type="Proteomes" id="UP000025245"/>
    </source>
</evidence>
<keyword evidence="1" id="KW-1133">Transmembrane helix</keyword>
<dbReference type="InterPro" id="IPR016785">
    <property type="entry name" value="ComGD"/>
</dbReference>
<organism evidence="3 5">
    <name type="scientific">Streptococcus iniae</name>
    <name type="common">Streptococcus shiloi</name>
    <dbReference type="NCBI Taxonomy" id="1346"/>
    <lineage>
        <taxon>Bacteria</taxon>
        <taxon>Bacillati</taxon>
        <taxon>Bacillota</taxon>
        <taxon>Bacilli</taxon>
        <taxon>Lactobacillales</taxon>
        <taxon>Streptococcaceae</taxon>
        <taxon>Streptococcus</taxon>
    </lineage>
</organism>
<gene>
    <name evidence="3" type="ORF">DIY07_00680</name>
    <name evidence="2" type="ORF">DQ08_00750</name>
</gene>
<evidence type="ECO:0000256" key="1">
    <source>
        <dbReference type="SAM" id="Phobius"/>
    </source>
</evidence>
<reference evidence="3 5" key="2">
    <citation type="submission" date="2018-06" db="EMBL/GenBank/DDBJ databases">
        <title>Mutators as drivers of adaptation in pathogenic bacteria and a risk factor for host jumps and vaccine escape.</title>
        <authorList>
            <person name="Barnes A.C."/>
            <person name="Silayeva O."/>
        </authorList>
    </citation>
    <scope>NUCLEOTIDE SEQUENCE [LARGE SCALE GENOMIC DNA]</scope>
    <source>
        <strain evidence="3 5">QMA0445</strain>
    </source>
</reference>
<evidence type="ECO:0000313" key="5">
    <source>
        <dbReference type="Proteomes" id="UP000269148"/>
    </source>
</evidence>
<dbReference type="KEGG" id="siq:DQ08_00750"/>
<proteinExistence type="predicted"/>
<reference evidence="2 4" key="1">
    <citation type="journal article" date="2014" name="Genome Announc.">
        <title>Complete Genome Sequence of a Virulent Strain, Streptococcus iniae ISET0901, Isolated from Diseased Tilapia.</title>
        <authorList>
            <person name="Pridgeon J.W."/>
            <person name="Zhang D."/>
            <person name="Zhang L."/>
        </authorList>
    </citation>
    <scope>NUCLEOTIDE SEQUENCE [LARGE SCALE GENOMIC DNA]</scope>
    <source>
        <strain evidence="2 4">ISET0901</strain>
    </source>
</reference>
<dbReference type="RefSeq" id="WP_003098807.1">
    <property type="nucleotide sequence ID" value="NZ_CP010783.1"/>
</dbReference>
<dbReference type="KEGG" id="siz:SI82_00850"/>
<dbReference type="KEGG" id="sio:DW64_00750"/>
<dbReference type="Proteomes" id="UP000269148">
    <property type="component" value="Unassembled WGS sequence"/>
</dbReference>
<dbReference type="Proteomes" id="UP000025245">
    <property type="component" value="Chromosome"/>
</dbReference>
<dbReference type="AlphaFoldDB" id="A0A1J0MX24"/>
<dbReference type="STRING" id="1346.BMF34_00930"/>
<sequence>MPKTVTSIDKLTTRAFTLIEALICLLIITSSILLLSLPIRGIYSKVEEQLFFLSFENCYRHSRKVSLLRQKEHYFQVSEKKIRFEEQELTIPNSVKALGSHKIRLNKLGGNHSLAKITFKTGAQEITYQLNLGSGTYRKTSR</sequence>
<dbReference type="GeneID" id="93906078"/>
<keyword evidence="1" id="KW-0472">Membrane</keyword>
<feature type="transmembrane region" description="Helical" evidence="1">
    <location>
        <begin position="15"/>
        <end position="35"/>
    </location>
</feature>
<dbReference type="EMBL" id="QLQD01000009">
    <property type="protein sequence ID" value="RLU59329.1"/>
    <property type="molecule type" value="Genomic_DNA"/>
</dbReference>
<name>A0A1J0MX24_STRIN</name>
<accession>A0A1J0MX24</accession>
<dbReference type="NCBIfam" id="NF040982">
    <property type="entry name" value="ComGD"/>
    <property type="match status" value="1"/>
</dbReference>
<protein>
    <submittedName>
        <fullName evidence="2">Competence protein</fullName>
    </submittedName>
    <submittedName>
        <fullName evidence="3">Type II secretion system protein</fullName>
    </submittedName>
</protein>
<keyword evidence="1" id="KW-0812">Transmembrane</keyword>
<keyword evidence="4" id="KW-1185">Reference proteome</keyword>